<proteinExistence type="predicted"/>
<dbReference type="PANTHER" id="PTHR24421:SF10">
    <property type="entry name" value="NITRATE_NITRITE SENSOR PROTEIN NARQ"/>
    <property type="match status" value="1"/>
</dbReference>
<evidence type="ECO:0000259" key="10">
    <source>
        <dbReference type="Pfam" id="PF07730"/>
    </source>
</evidence>
<dbReference type="PANTHER" id="PTHR24421">
    <property type="entry name" value="NITRATE/NITRITE SENSOR PROTEIN NARX-RELATED"/>
    <property type="match status" value="1"/>
</dbReference>
<keyword evidence="4" id="KW-0808">Transferase</keyword>
<dbReference type="EMBL" id="CP021417">
    <property type="protein sequence ID" value="ARU45486.1"/>
    <property type="molecule type" value="Genomic_DNA"/>
</dbReference>
<feature type="transmembrane region" description="Helical" evidence="9">
    <location>
        <begin position="130"/>
        <end position="148"/>
    </location>
</feature>
<reference evidence="11 12" key="4">
    <citation type="journal article" date="2020" name="PLoS ONE">
        <title>Taxonomic classification of strain PO100/5 shows a broader geographic distribution and genetic markers of the recently described Corynebacterium silvaticum.</title>
        <authorList>
            <person name="Viana M.V.C."/>
            <person name="Profeta R."/>
            <person name="da Silva A.L."/>
            <person name="Hurtado R."/>
            <person name="Cerqueira J.C."/>
            <person name="Ribeiro B.F.S."/>
            <person name="Almeida M.O."/>
            <person name="Morais-Rodrigues F."/>
            <person name="Soares S.C."/>
            <person name="Oliveira M."/>
            <person name="Tavares L."/>
            <person name="Figueiredo H."/>
            <person name="Wattam A.R."/>
            <person name="Barh D."/>
            <person name="Ghosh P."/>
            <person name="Silva A."/>
            <person name="Azevedo V."/>
        </authorList>
    </citation>
    <scope>NUCLEOTIDE SEQUENCE [LARGE SCALE GENOMIC DNA]</scope>
    <source>
        <strain evidence="11 12">PO100/5</strain>
    </source>
</reference>
<gene>
    <name evidence="11" type="ORF">CBE74_02095</name>
</gene>
<evidence type="ECO:0000256" key="6">
    <source>
        <dbReference type="ARBA" id="ARBA00022777"/>
    </source>
</evidence>
<keyword evidence="6 11" id="KW-0418">Kinase</keyword>
<dbReference type="InterPro" id="IPR036890">
    <property type="entry name" value="HATPase_C_sf"/>
</dbReference>
<keyword evidence="9" id="KW-1133">Transmembrane helix</keyword>
<dbReference type="OrthoDB" id="227596at2"/>
<dbReference type="GeneID" id="75007075"/>
<evidence type="ECO:0000256" key="8">
    <source>
        <dbReference type="ARBA" id="ARBA00023012"/>
    </source>
</evidence>
<accession>A0A7Y4LIA6</accession>
<protein>
    <recommendedName>
        <fullName evidence="2">histidine kinase</fullName>
        <ecNumber evidence="2">2.7.13.3</ecNumber>
    </recommendedName>
</protein>
<dbReference type="GO" id="GO:0005524">
    <property type="term" value="F:ATP binding"/>
    <property type="evidence" value="ECO:0007669"/>
    <property type="project" value="UniProtKB-KW"/>
</dbReference>
<feature type="transmembrane region" description="Helical" evidence="9">
    <location>
        <begin position="22"/>
        <end position="41"/>
    </location>
</feature>
<evidence type="ECO:0000256" key="3">
    <source>
        <dbReference type="ARBA" id="ARBA00022553"/>
    </source>
</evidence>
<keyword evidence="8" id="KW-0902">Two-component regulatory system</keyword>
<evidence type="ECO:0000256" key="2">
    <source>
        <dbReference type="ARBA" id="ARBA00012438"/>
    </source>
</evidence>
<keyword evidence="3" id="KW-0597">Phosphoprotein</keyword>
<dbReference type="GO" id="GO:0016020">
    <property type="term" value="C:membrane"/>
    <property type="evidence" value="ECO:0007669"/>
    <property type="project" value="InterPro"/>
</dbReference>
<keyword evidence="5" id="KW-0547">Nucleotide-binding</keyword>
<reference evidence="11 12" key="2">
    <citation type="journal article" date="2020" name="Antonie Van Leeuwenhoek">
        <title>Phylogenomic characterisation of a novel corynebacterial species pathogenic to animals.</title>
        <authorList>
            <person name="Moller J."/>
            <person name="Musella L."/>
            <person name="Melnikov V."/>
            <person name="Geissdorfer W."/>
            <person name="Burkovski A."/>
            <person name="Sangal V."/>
        </authorList>
    </citation>
    <scope>NUCLEOTIDE SEQUENCE [LARGE SCALE GENOMIC DNA]</scope>
    <source>
        <strain evidence="11 12">PO100/5</strain>
    </source>
</reference>
<reference evidence="11 12" key="1">
    <citation type="journal article" date="2014" name="BMC Vet. Res.">
        <title>First report of Corynebacterium pseudotuberculosis from caseous lymphadenitis lesions in Black Alentejano pig (Sus scrofa domesticus).</title>
        <authorList>
            <person name="Oliveira M."/>
            <person name="Barroco C."/>
            <person name="Mottola C."/>
            <person name="Santos R."/>
            <person name="Lemsaddek A."/>
            <person name="Tavares L."/>
            <person name="Semedo-Lemsaddek T."/>
        </authorList>
    </citation>
    <scope>NUCLEOTIDE SEQUENCE [LARGE SCALE GENOMIC DNA]</scope>
    <source>
        <strain evidence="11 12">PO100/5</strain>
    </source>
</reference>
<dbReference type="Pfam" id="PF07730">
    <property type="entry name" value="HisKA_3"/>
    <property type="match status" value="1"/>
</dbReference>
<organism evidence="11 12">
    <name type="scientific">Corynebacterium silvaticum</name>
    <dbReference type="NCBI Taxonomy" id="2320431"/>
    <lineage>
        <taxon>Bacteria</taxon>
        <taxon>Bacillati</taxon>
        <taxon>Actinomycetota</taxon>
        <taxon>Actinomycetes</taxon>
        <taxon>Mycobacteriales</taxon>
        <taxon>Corynebacteriaceae</taxon>
        <taxon>Corynebacterium</taxon>
    </lineage>
</organism>
<comment type="catalytic activity">
    <reaction evidence="1">
        <text>ATP + protein L-histidine = ADP + protein N-phospho-L-histidine.</text>
        <dbReference type="EC" id="2.7.13.3"/>
    </reaction>
</comment>
<keyword evidence="9" id="KW-0812">Transmembrane</keyword>
<evidence type="ECO:0000256" key="4">
    <source>
        <dbReference type="ARBA" id="ARBA00022679"/>
    </source>
</evidence>
<dbReference type="CDD" id="cd16917">
    <property type="entry name" value="HATPase_UhpB-NarQ-NarX-like"/>
    <property type="match status" value="1"/>
</dbReference>
<keyword evidence="7" id="KW-0067">ATP-binding</keyword>
<dbReference type="SUPFAM" id="SSF55874">
    <property type="entry name" value="ATPase domain of HSP90 chaperone/DNA topoisomerase II/histidine kinase"/>
    <property type="match status" value="1"/>
</dbReference>
<evidence type="ECO:0000256" key="5">
    <source>
        <dbReference type="ARBA" id="ARBA00022741"/>
    </source>
</evidence>
<feature type="transmembrane region" description="Helical" evidence="9">
    <location>
        <begin position="168"/>
        <end position="187"/>
    </location>
</feature>
<name>A0A7Y4LIA6_9CORY</name>
<dbReference type="GO" id="GO:0000155">
    <property type="term" value="F:phosphorelay sensor kinase activity"/>
    <property type="evidence" value="ECO:0007669"/>
    <property type="project" value="InterPro"/>
</dbReference>
<feature type="domain" description="Signal transduction histidine kinase subgroup 3 dimerisation and phosphoacceptor" evidence="10">
    <location>
        <begin position="214"/>
        <end position="279"/>
    </location>
</feature>
<sequence length="422" mass="46208">MKSFSALTKRMDTCGWLQDRGFWSQLVAQSLVGGFFFLIAVQNTAIKPEMASPREQMHQSIVFALLWVGSVALFIGLLVQRYRRVMGLWIVVFALLLIAWGAPLVALLGYASVCYQSWFIAAYIQRHRKAWIVALVLGSVVGLTLIAVSSALGGKAFIDGNAVREPNFWIEAAWVLVFIVISISLWWQIGLNTRRKNQALEELRSKAELAALAERNRIAREMHDIVAHSLAIVIAQSDGGRYAGRKDPAAAIDALETISSVGRDALSQMRGLLTVLRENSGEEDERDINATPGFDEIGRLIDEARAAGLQIDFSVRGELVAVDESRGLTVFRVIQESLTNVLKHAGKTAVKVTLDWGVPKDKILRITVDNAHGEALVNYAVDSVGRGLAGIKERALLHGGKATWGASICNAGGWRVDVEIPL</sequence>
<dbReference type="Gene3D" id="1.20.5.1930">
    <property type="match status" value="1"/>
</dbReference>
<dbReference type="GO" id="GO:0046983">
    <property type="term" value="F:protein dimerization activity"/>
    <property type="evidence" value="ECO:0007669"/>
    <property type="project" value="InterPro"/>
</dbReference>
<keyword evidence="12" id="KW-1185">Reference proteome</keyword>
<feature type="transmembrane region" description="Helical" evidence="9">
    <location>
        <begin position="61"/>
        <end position="80"/>
    </location>
</feature>
<evidence type="ECO:0000313" key="12">
    <source>
        <dbReference type="Proteomes" id="UP000195652"/>
    </source>
</evidence>
<dbReference type="Proteomes" id="UP000195652">
    <property type="component" value="Chromosome"/>
</dbReference>
<dbReference type="RefSeq" id="WP_087453366.1">
    <property type="nucleotide sequence ID" value="NZ_CP021417.2"/>
</dbReference>
<dbReference type="InterPro" id="IPR011712">
    <property type="entry name" value="Sig_transdc_His_kin_sub3_dim/P"/>
</dbReference>
<reference evidence="11 12" key="3">
    <citation type="journal article" date="2020" name="Int. J. Syst. Evol. Microbiol.">
        <title>Corynebacterium silvaticum sp. nov., a unique group of NTTB corynebacteria in wild boar and roe deer.</title>
        <authorList>
            <person name="Dangel A."/>
            <person name="Berger A."/>
            <person name="Rau J."/>
            <person name="Eisenberg T."/>
            <person name="Kampfer P."/>
            <person name="Margos G."/>
            <person name="Contzen M."/>
            <person name="Busse H.J."/>
            <person name="Konrad R."/>
            <person name="Peters M."/>
            <person name="Sting R."/>
            <person name="Sing A."/>
        </authorList>
    </citation>
    <scope>NUCLEOTIDE SEQUENCE [LARGE SCALE GENOMIC DNA]</scope>
    <source>
        <strain evidence="11 12">PO100/5</strain>
    </source>
</reference>
<evidence type="ECO:0000313" key="11">
    <source>
        <dbReference type="EMBL" id="ARU45486.1"/>
    </source>
</evidence>
<dbReference type="KEGG" id="csil:CBE74_02095"/>
<feature type="transmembrane region" description="Helical" evidence="9">
    <location>
        <begin position="86"/>
        <end position="110"/>
    </location>
</feature>
<evidence type="ECO:0000256" key="1">
    <source>
        <dbReference type="ARBA" id="ARBA00000085"/>
    </source>
</evidence>
<evidence type="ECO:0000256" key="7">
    <source>
        <dbReference type="ARBA" id="ARBA00022840"/>
    </source>
</evidence>
<evidence type="ECO:0000256" key="9">
    <source>
        <dbReference type="SAM" id="Phobius"/>
    </source>
</evidence>
<keyword evidence="9" id="KW-0472">Membrane</keyword>
<dbReference type="EC" id="2.7.13.3" evidence="2"/>
<dbReference type="InterPro" id="IPR050482">
    <property type="entry name" value="Sensor_HK_TwoCompSys"/>
</dbReference>
<dbReference type="Gene3D" id="3.30.565.10">
    <property type="entry name" value="Histidine kinase-like ATPase, C-terminal domain"/>
    <property type="match status" value="1"/>
</dbReference>
<dbReference type="AlphaFoldDB" id="A0A7Y4LIA6"/>